<feature type="binding site" evidence="8">
    <location>
        <begin position="180"/>
        <end position="182"/>
    </location>
    <ligand>
        <name>beta-D-galactose</name>
        <dbReference type="ChEBI" id="CHEBI:27667"/>
    </ligand>
</feature>
<keyword evidence="3 5" id="KW-0413">Isomerase</keyword>
<proteinExistence type="inferred from homology"/>
<evidence type="ECO:0000256" key="6">
    <source>
        <dbReference type="PIRSR" id="PIRSR005096-1"/>
    </source>
</evidence>
<dbReference type="InterPro" id="IPR047215">
    <property type="entry name" value="Galactose_mutarotase-like"/>
</dbReference>
<dbReference type="PIRSF" id="PIRSF005096">
    <property type="entry name" value="GALM"/>
    <property type="match status" value="1"/>
</dbReference>
<dbReference type="GO" id="GO:0004034">
    <property type="term" value="F:aldose 1-epimerase activity"/>
    <property type="evidence" value="ECO:0007669"/>
    <property type="project" value="TreeGrafter"/>
</dbReference>
<evidence type="ECO:0000313" key="9">
    <source>
        <dbReference type="EMBL" id="KEK15934.1"/>
    </source>
</evidence>
<sequence>MEISKVPFGTYKGEPVTKYILTNDNGVQVGILDFAGLLQSFKVPTKDGGKADMILTSENLDEFTNNGFCTNRLIGRVAGRIADGKFSIDGKDYQIEQNEGKNALHGGTNGFYSHIWHVDSTKATDDSVSITLSLTLSPEVDTYPGKMHVTATYTLTNDDFLSLRMAATTDADTLFNPTNHTYWNMAAANVPTVDQLKLYVNSENHLAVDDGKIPTGEKIANEGTPFDFSTPTKMGDALEKMSSTKENGFDDIWEVTPSLTKPVATLEDPESGRKMSLYSDRNGLVMYTMNSDDAAVYNHGQVHPHLGLAMEAQNLSDAPHHPEFGDITLHPGEEKAYTIKWHVEY</sequence>
<name>A0A073JN82_LIMRT</name>
<protein>
    <recommendedName>
        <fullName evidence="5">Maltose epimerase</fullName>
        <ecNumber evidence="5">5.1.3.21</ecNumber>
    </recommendedName>
</protein>
<dbReference type="EMBL" id="JOSX01000011">
    <property type="protein sequence ID" value="KEK15934.1"/>
    <property type="molecule type" value="Genomic_DNA"/>
</dbReference>
<evidence type="ECO:0000313" key="12">
    <source>
        <dbReference type="Proteomes" id="UP000276940"/>
    </source>
</evidence>
<reference evidence="9 11" key="1">
    <citation type="submission" date="2014-06" db="EMBL/GenBank/DDBJ databases">
        <title>Genetic determinant of reutericyclin biosynthesis of Lactobacillus reuteri.</title>
        <authorList>
            <person name="Lin X."/>
            <person name="Duar R."/>
            <person name="Walter J."/>
            <person name="Gaenzle M."/>
        </authorList>
    </citation>
    <scope>NUCLEOTIDE SEQUENCE [LARGE SCALE GENOMIC DNA]</scope>
    <source>
        <strain evidence="9 11">LTH2584</strain>
    </source>
</reference>
<dbReference type="GO" id="GO:0050558">
    <property type="term" value="F:maltose epimerase activity"/>
    <property type="evidence" value="ECO:0007669"/>
    <property type="project" value="UniProtKB-EC"/>
</dbReference>
<evidence type="ECO:0000256" key="3">
    <source>
        <dbReference type="ARBA" id="ARBA00023235"/>
    </source>
</evidence>
<evidence type="ECO:0000256" key="8">
    <source>
        <dbReference type="PIRSR" id="PIRSR005096-3"/>
    </source>
</evidence>
<evidence type="ECO:0000256" key="4">
    <source>
        <dbReference type="ARBA" id="ARBA00023277"/>
    </source>
</evidence>
<dbReference type="GO" id="GO:0030246">
    <property type="term" value="F:carbohydrate binding"/>
    <property type="evidence" value="ECO:0007669"/>
    <property type="project" value="InterPro"/>
</dbReference>
<dbReference type="PANTHER" id="PTHR10091:SF0">
    <property type="entry name" value="GALACTOSE MUTAROTASE"/>
    <property type="match status" value="1"/>
</dbReference>
<accession>A0A073JN82</accession>
<dbReference type="GO" id="GO:0005737">
    <property type="term" value="C:cytoplasm"/>
    <property type="evidence" value="ECO:0007669"/>
    <property type="project" value="TreeGrafter"/>
</dbReference>
<feature type="active site" description="Proton donor" evidence="6">
    <location>
        <position position="180"/>
    </location>
</feature>
<dbReference type="GO" id="GO:0006006">
    <property type="term" value="P:glucose metabolic process"/>
    <property type="evidence" value="ECO:0007669"/>
    <property type="project" value="TreeGrafter"/>
</dbReference>
<dbReference type="EMBL" id="PTLS01000022">
    <property type="protein sequence ID" value="RMX25705.1"/>
    <property type="molecule type" value="Genomic_DNA"/>
</dbReference>
<gene>
    <name evidence="10" type="ORF">C5O77_03280</name>
    <name evidence="9" type="ORF">LR3_03540</name>
</gene>
<dbReference type="RefSeq" id="WP_035168622.1">
    <property type="nucleotide sequence ID" value="NZ_PTLS01000022.1"/>
</dbReference>
<dbReference type="Gene3D" id="2.70.98.10">
    <property type="match status" value="1"/>
</dbReference>
<dbReference type="AlphaFoldDB" id="A0A073JN82"/>
<comment type="function">
    <text evidence="5">Catalyzes the interconversion of alpha and beta anomers of maltose.</text>
</comment>
<dbReference type="InterPro" id="IPR011013">
    <property type="entry name" value="Gal_mutarotase_sf_dom"/>
</dbReference>
<comment type="similarity">
    <text evidence="2 5">Belongs to the aldose epimerase family.</text>
</comment>
<dbReference type="GO" id="GO:0033499">
    <property type="term" value="P:galactose catabolic process via UDP-galactose, Leloir pathway"/>
    <property type="evidence" value="ECO:0007669"/>
    <property type="project" value="TreeGrafter"/>
</dbReference>
<dbReference type="Proteomes" id="UP000276940">
    <property type="component" value="Unassembled WGS sequence"/>
</dbReference>
<comment type="catalytic activity">
    <reaction evidence="5">
        <text>alpha-maltose = beta-maltose</text>
        <dbReference type="Rhea" id="RHEA:21228"/>
        <dbReference type="ChEBI" id="CHEBI:18147"/>
        <dbReference type="ChEBI" id="CHEBI:18167"/>
        <dbReference type="EC" id="5.1.3.21"/>
    </reaction>
</comment>
<dbReference type="EC" id="5.1.3.21" evidence="5"/>
<dbReference type="SUPFAM" id="SSF74650">
    <property type="entry name" value="Galactose mutarotase-like"/>
    <property type="match status" value="1"/>
</dbReference>
<feature type="active site" description="Proton acceptor" evidence="6">
    <location>
        <position position="311"/>
    </location>
</feature>
<dbReference type="Pfam" id="PF01263">
    <property type="entry name" value="Aldose_epim"/>
    <property type="match status" value="1"/>
</dbReference>
<reference evidence="10 12" key="2">
    <citation type="journal article" date="2018" name="J Appl Environ Microbiol">
        <title>The gut symbionts Lactobacillus reuteri R2lc and 2010 encode a polyketide synthase cluster that activates the mammalian aryl-hydrocarbon receptor.</title>
        <authorList>
            <person name="Ozcam M."/>
            <person name="Roos S."/>
            <person name="Van Pijkeren J.P."/>
        </authorList>
    </citation>
    <scope>NUCLEOTIDE SEQUENCE [LARGE SCALE GENOMIC DNA]</scope>
    <source>
        <strain evidence="10 12">R2lc</strain>
    </source>
</reference>
<keyword evidence="4 5" id="KW-0119">Carbohydrate metabolism</keyword>
<comment type="pathway">
    <text evidence="1 5">Carbohydrate metabolism; hexose metabolism.</text>
</comment>
<dbReference type="InterPro" id="IPR008183">
    <property type="entry name" value="Aldose_1/G6P_1-epimerase"/>
</dbReference>
<dbReference type="PANTHER" id="PTHR10091">
    <property type="entry name" value="ALDOSE-1-EPIMERASE"/>
    <property type="match status" value="1"/>
</dbReference>
<evidence type="ECO:0000256" key="2">
    <source>
        <dbReference type="ARBA" id="ARBA00006206"/>
    </source>
</evidence>
<evidence type="ECO:0000256" key="7">
    <source>
        <dbReference type="PIRSR" id="PIRSR005096-2"/>
    </source>
</evidence>
<evidence type="ECO:0000313" key="11">
    <source>
        <dbReference type="Proteomes" id="UP000027731"/>
    </source>
</evidence>
<feature type="binding site" evidence="7">
    <location>
        <position position="250"/>
    </location>
    <ligand>
        <name>beta-D-galactose</name>
        <dbReference type="ChEBI" id="CHEBI:27667"/>
    </ligand>
</feature>
<dbReference type="Proteomes" id="UP000027731">
    <property type="component" value="Unassembled WGS sequence"/>
</dbReference>
<evidence type="ECO:0000313" key="10">
    <source>
        <dbReference type="EMBL" id="RMX25705.1"/>
    </source>
</evidence>
<dbReference type="InterPro" id="IPR015443">
    <property type="entry name" value="Aldose_1-epimerase"/>
</dbReference>
<dbReference type="InterPro" id="IPR014718">
    <property type="entry name" value="GH-type_carb-bd"/>
</dbReference>
<evidence type="ECO:0000256" key="1">
    <source>
        <dbReference type="ARBA" id="ARBA00005028"/>
    </source>
</evidence>
<dbReference type="PATRIC" id="fig|1598.90.peg.663"/>
<comment type="caution">
    <text evidence="9">The sequence shown here is derived from an EMBL/GenBank/DDBJ whole genome shotgun (WGS) entry which is preliminary data.</text>
</comment>
<organism evidence="9 11">
    <name type="scientific">Limosilactobacillus reuteri</name>
    <name type="common">Lactobacillus reuteri</name>
    <dbReference type="NCBI Taxonomy" id="1598"/>
    <lineage>
        <taxon>Bacteria</taxon>
        <taxon>Bacillati</taxon>
        <taxon>Bacillota</taxon>
        <taxon>Bacilli</taxon>
        <taxon>Lactobacillales</taxon>
        <taxon>Lactobacillaceae</taxon>
        <taxon>Limosilactobacillus</taxon>
    </lineage>
</organism>
<dbReference type="UniPathway" id="UPA00242"/>
<evidence type="ECO:0000256" key="5">
    <source>
        <dbReference type="PIRNR" id="PIRNR005096"/>
    </source>
</evidence>
<dbReference type="CDD" id="cd09019">
    <property type="entry name" value="galactose_mutarotase_like"/>
    <property type="match status" value="1"/>
</dbReference>